<dbReference type="GO" id="GO:0016020">
    <property type="term" value="C:membrane"/>
    <property type="evidence" value="ECO:0007669"/>
    <property type="project" value="UniProtKB-SubCell"/>
</dbReference>
<proteinExistence type="inferred from homology"/>
<dbReference type="PROSITE" id="PS50948">
    <property type="entry name" value="PAN"/>
    <property type="match status" value="1"/>
</dbReference>
<feature type="domain" description="Apple" evidence="25">
    <location>
        <begin position="341"/>
        <end position="430"/>
    </location>
</feature>
<evidence type="ECO:0000256" key="8">
    <source>
        <dbReference type="ARBA" id="ARBA00022777"/>
    </source>
</evidence>
<dbReference type="PROSITE" id="PS00107">
    <property type="entry name" value="PROTEIN_KINASE_ATP"/>
    <property type="match status" value="1"/>
</dbReference>
<keyword evidence="13" id="KW-0675">Receptor</keyword>
<dbReference type="PROSITE" id="PS00108">
    <property type="entry name" value="PROTEIN_KINASE_ST"/>
    <property type="match status" value="1"/>
</dbReference>
<dbReference type="CDD" id="cd00028">
    <property type="entry name" value="B_lectin"/>
    <property type="match status" value="1"/>
</dbReference>
<evidence type="ECO:0000256" key="4">
    <source>
        <dbReference type="ARBA" id="ARBA00022679"/>
    </source>
</evidence>
<dbReference type="PIRSF" id="PIRSF000641">
    <property type="entry name" value="SRK"/>
    <property type="match status" value="1"/>
</dbReference>
<dbReference type="InterPro" id="IPR017441">
    <property type="entry name" value="Protein_kinase_ATP_BS"/>
</dbReference>
<keyword evidence="10 21" id="KW-1133">Transmembrane helix</keyword>
<dbReference type="Gene3D" id="2.90.10.30">
    <property type="match status" value="1"/>
</dbReference>
<evidence type="ECO:0000256" key="20">
    <source>
        <dbReference type="SAM" id="MobiDB-lite"/>
    </source>
</evidence>
<keyword evidence="6" id="KW-0732">Signal</keyword>
<dbReference type="InterPro" id="IPR051343">
    <property type="entry name" value="G-type_lectin_kinases/EP1-like"/>
</dbReference>
<protein>
    <recommendedName>
        <fullName evidence="17">Receptor-like serine/threonine-protein kinase</fullName>
        <ecNumber evidence="17">2.7.11.1</ecNumber>
    </recommendedName>
</protein>
<dbReference type="SUPFAM" id="SSF51110">
    <property type="entry name" value="alpha-D-mannose-specific plant lectins"/>
    <property type="match status" value="1"/>
</dbReference>
<dbReference type="CDD" id="cd01098">
    <property type="entry name" value="PAN_AP_plant"/>
    <property type="match status" value="1"/>
</dbReference>
<evidence type="ECO:0000256" key="13">
    <source>
        <dbReference type="ARBA" id="ARBA00023170"/>
    </source>
</evidence>
<evidence type="ECO:0000259" key="25">
    <source>
        <dbReference type="PROSITE" id="PS50948"/>
    </source>
</evidence>
<dbReference type="Proteomes" id="UP000230069">
    <property type="component" value="Unassembled WGS sequence"/>
</dbReference>
<evidence type="ECO:0000259" key="22">
    <source>
        <dbReference type="PROSITE" id="PS50011"/>
    </source>
</evidence>
<accession>A0A2G5DNG3</accession>
<dbReference type="InterPro" id="IPR000742">
    <property type="entry name" value="EGF"/>
</dbReference>
<keyword evidence="11 21" id="KW-0472">Membrane</keyword>
<evidence type="ECO:0000259" key="24">
    <source>
        <dbReference type="PROSITE" id="PS50927"/>
    </source>
</evidence>
<dbReference type="STRING" id="218851.A0A2G5DNG3"/>
<dbReference type="Pfam" id="PF01453">
    <property type="entry name" value="B_lectin"/>
    <property type="match status" value="1"/>
</dbReference>
<evidence type="ECO:0000256" key="2">
    <source>
        <dbReference type="ARBA" id="ARBA00022527"/>
    </source>
</evidence>
<keyword evidence="8 17" id="KW-0418">Kinase</keyword>
<dbReference type="GO" id="GO:0004674">
    <property type="term" value="F:protein serine/threonine kinase activity"/>
    <property type="evidence" value="ECO:0007669"/>
    <property type="project" value="UniProtKB-KW"/>
</dbReference>
<dbReference type="InterPro" id="IPR000719">
    <property type="entry name" value="Prot_kinase_dom"/>
</dbReference>
<dbReference type="PROSITE" id="PS50011">
    <property type="entry name" value="PROTEIN_KINASE_DOM"/>
    <property type="match status" value="1"/>
</dbReference>
<dbReference type="InterPro" id="IPR001480">
    <property type="entry name" value="Bulb-type_lectin_dom"/>
</dbReference>
<dbReference type="FunCoup" id="A0A2G5DNG3">
    <property type="interactions" value="390"/>
</dbReference>
<feature type="transmembrane region" description="Helical" evidence="21">
    <location>
        <begin position="446"/>
        <end position="471"/>
    </location>
</feature>
<feature type="region of interest" description="Disordered" evidence="20">
    <location>
        <begin position="854"/>
        <end position="876"/>
    </location>
</feature>
<evidence type="ECO:0000313" key="26">
    <source>
        <dbReference type="EMBL" id="PIA45038.1"/>
    </source>
</evidence>
<dbReference type="SUPFAM" id="SSF56112">
    <property type="entry name" value="Protein kinase-like (PK-like)"/>
    <property type="match status" value="1"/>
</dbReference>
<dbReference type="InterPro" id="IPR036426">
    <property type="entry name" value="Bulb-type_lectin_dom_sf"/>
</dbReference>
<evidence type="ECO:0000256" key="12">
    <source>
        <dbReference type="ARBA" id="ARBA00023157"/>
    </source>
</evidence>
<evidence type="ECO:0000256" key="5">
    <source>
        <dbReference type="ARBA" id="ARBA00022692"/>
    </source>
</evidence>
<evidence type="ECO:0000256" key="11">
    <source>
        <dbReference type="ARBA" id="ARBA00023136"/>
    </source>
</evidence>
<evidence type="ECO:0000256" key="6">
    <source>
        <dbReference type="ARBA" id="ARBA00022729"/>
    </source>
</evidence>
<feature type="binding site" evidence="19">
    <location>
        <position position="546"/>
    </location>
    <ligand>
        <name>ATP</name>
        <dbReference type="ChEBI" id="CHEBI:30616"/>
    </ligand>
</feature>
<feature type="transmembrane region" description="Helical" evidence="21">
    <location>
        <begin position="6"/>
        <end position="26"/>
    </location>
</feature>
<dbReference type="Pfam" id="PF00069">
    <property type="entry name" value="Pkinase"/>
    <property type="match status" value="1"/>
</dbReference>
<feature type="domain" description="Protein kinase" evidence="22">
    <location>
        <begin position="517"/>
        <end position="815"/>
    </location>
</feature>
<name>A0A2G5DNG3_AQUCA</name>
<dbReference type="InterPro" id="IPR008271">
    <property type="entry name" value="Ser/Thr_kinase_AS"/>
</dbReference>
<evidence type="ECO:0000259" key="23">
    <source>
        <dbReference type="PROSITE" id="PS50026"/>
    </source>
</evidence>
<evidence type="ECO:0000256" key="3">
    <source>
        <dbReference type="ARBA" id="ARBA00022536"/>
    </source>
</evidence>
<comment type="caution">
    <text evidence="18">Lacks conserved residue(s) required for the propagation of feature annotation.</text>
</comment>
<keyword evidence="27" id="KW-1185">Reference proteome</keyword>
<feature type="domain" description="EGF-like" evidence="23">
    <location>
        <begin position="286"/>
        <end position="326"/>
    </location>
</feature>
<keyword evidence="9 17" id="KW-0067">ATP-binding</keyword>
<keyword evidence="7 17" id="KW-0547">Nucleotide-binding</keyword>
<sequence length="876" mass="96917">MDSNLFFSFTTTLLIIIFFHVSYFPLPSFSLRIYSEFIYPNFTTSNLQYVSNTGAFLTSQRTTFKAAIIHHEPSEEVADFYFSIIHVESNQIIWSANRDSPISNSDKFSLTSNGFSLVRENGQRIWSTPPFNSSVRALQLQESGNLVLIDNFNRTIWQSFDHPTDTIVVGQRLPVGTLLLSGLQNNVLTGNYSFMLIDHDAVLQWNSDTYWKISMDTSTFKDKNSPVAYLMLNGTGLYLCGYANVVVFQVILNYSTAFRVAQLNYDGRFTIKSFLNKQWTQEFVGPQKDCLIPNFCGAYGLCTEAVAGSNSGTCTCPSGFRSKTGTRSCLPPNASSLPPACGNGTRLSSSQMVSYEELSTGIDYFSNAFSTPILSGQDLLACANICSRNCSCLGYFYENSSGSCYPLNNQLGSFLTVDGQTDRKGYIKTIVSANNKNEKKGKNPPIVALVLIPTTAVSLLAILIVVGLFAWRKSRSKKTKEVKLGRPSSNNSVEIDTFSIPGLPVRFDYEELDKATNNFQNKIGSGGFGDVYKGTLSDKTTVAVKKITNSSNQGKKEFCTEIAIIGNIHHVNLVKLRGFCAQGRQRLLVYEYMSRGSLDRTLFGSGPVLEWQERFEIAMGTARGLAYLHSGCEQKIIHCDVKPENILLNDHFQVKISDFGLSKLLSPEQSSHFTTMRGTRGYLAPEWLTSSAISDKTDVYSFGMVLLEIVSGRKNCSTKTQTHSIEIDSGSGGDSSSSTVSIPLYFPLYALEMHEERRYKELADPKLEGRVRNEEVEMLVRVALCCVHEDPSLRPSMANVVSMMEGGIPLGTPRVEGLNFLRFYGRRFTEASNIEGSNVGNVFALFPQAMASSESTTTGSYGSLSYMSSQQVSGPR</sequence>
<gene>
    <name evidence="26" type="ORF">AQUCO_01700531v1</name>
</gene>
<dbReference type="PROSITE" id="PS50026">
    <property type="entry name" value="EGF_3"/>
    <property type="match status" value="1"/>
</dbReference>
<dbReference type="OrthoDB" id="1530339at2759"/>
<dbReference type="PANTHER" id="PTHR47976:SF60">
    <property type="entry name" value="RECEPTOR-LIKE SERINE_THREONINE-PROTEIN KINASE"/>
    <property type="match status" value="1"/>
</dbReference>
<evidence type="ECO:0000256" key="1">
    <source>
        <dbReference type="ARBA" id="ARBA00004167"/>
    </source>
</evidence>
<evidence type="ECO:0000313" key="27">
    <source>
        <dbReference type="Proteomes" id="UP000230069"/>
    </source>
</evidence>
<dbReference type="GO" id="GO:0005524">
    <property type="term" value="F:ATP binding"/>
    <property type="evidence" value="ECO:0007669"/>
    <property type="project" value="UniProtKB-UniRule"/>
</dbReference>
<dbReference type="InterPro" id="IPR000858">
    <property type="entry name" value="S_locus_glycoprot_dom"/>
</dbReference>
<evidence type="ECO:0000256" key="17">
    <source>
        <dbReference type="PIRNR" id="PIRNR000641"/>
    </source>
</evidence>
<dbReference type="InterPro" id="IPR024171">
    <property type="entry name" value="SRK-like_kinase"/>
</dbReference>
<feature type="domain" description="Bulb-type lectin" evidence="24">
    <location>
        <begin position="41"/>
        <end position="161"/>
    </location>
</feature>
<dbReference type="AlphaFoldDB" id="A0A2G5DNG3"/>
<keyword evidence="3 18" id="KW-0245">EGF-like domain</keyword>
<dbReference type="EC" id="2.7.11.1" evidence="17"/>
<dbReference type="SMART" id="SM00108">
    <property type="entry name" value="B_lectin"/>
    <property type="match status" value="1"/>
</dbReference>
<dbReference type="InterPro" id="IPR003609">
    <property type="entry name" value="Pan_app"/>
</dbReference>
<evidence type="ECO:0000256" key="7">
    <source>
        <dbReference type="ARBA" id="ARBA00022741"/>
    </source>
</evidence>
<dbReference type="Gene3D" id="1.10.510.10">
    <property type="entry name" value="Transferase(Phosphotransferase) domain 1"/>
    <property type="match status" value="1"/>
</dbReference>
<keyword evidence="12" id="KW-1015">Disulfide bond</keyword>
<dbReference type="EMBL" id="KZ305034">
    <property type="protein sequence ID" value="PIA45038.1"/>
    <property type="molecule type" value="Genomic_DNA"/>
</dbReference>
<dbReference type="Gene3D" id="3.30.200.20">
    <property type="entry name" value="Phosphorylase Kinase, domain 1"/>
    <property type="match status" value="1"/>
</dbReference>
<dbReference type="SMART" id="SM00220">
    <property type="entry name" value="S_TKc"/>
    <property type="match status" value="1"/>
</dbReference>
<feature type="compositionally biased region" description="Low complexity" evidence="20">
    <location>
        <begin position="854"/>
        <end position="869"/>
    </location>
</feature>
<keyword evidence="14" id="KW-0325">Glycoprotein</keyword>
<comment type="catalytic activity">
    <reaction evidence="16 17">
        <text>L-seryl-[protein] + ATP = O-phospho-L-seryl-[protein] + ADP + H(+)</text>
        <dbReference type="Rhea" id="RHEA:17989"/>
        <dbReference type="Rhea" id="RHEA-COMP:9863"/>
        <dbReference type="Rhea" id="RHEA-COMP:11604"/>
        <dbReference type="ChEBI" id="CHEBI:15378"/>
        <dbReference type="ChEBI" id="CHEBI:29999"/>
        <dbReference type="ChEBI" id="CHEBI:30616"/>
        <dbReference type="ChEBI" id="CHEBI:83421"/>
        <dbReference type="ChEBI" id="CHEBI:456216"/>
        <dbReference type="EC" id="2.7.11.1"/>
    </reaction>
</comment>
<dbReference type="FunFam" id="3.30.200.20:FF:000178">
    <property type="entry name" value="serine/threonine-protein kinase PBS1-like"/>
    <property type="match status" value="1"/>
</dbReference>
<comment type="catalytic activity">
    <reaction evidence="15 17">
        <text>L-threonyl-[protein] + ATP = O-phospho-L-threonyl-[protein] + ADP + H(+)</text>
        <dbReference type="Rhea" id="RHEA:46608"/>
        <dbReference type="Rhea" id="RHEA-COMP:11060"/>
        <dbReference type="Rhea" id="RHEA-COMP:11605"/>
        <dbReference type="ChEBI" id="CHEBI:15378"/>
        <dbReference type="ChEBI" id="CHEBI:30013"/>
        <dbReference type="ChEBI" id="CHEBI:30616"/>
        <dbReference type="ChEBI" id="CHEBI:61977"/>
        <dbReference type="ChEBI" id="CHEBI:456216"/>
        <dbReference type="EC" id="2.7.11.1"/>
    </reaction>
</comment>
<dbReference type="GO" id="GO:0048544">
    <property type="term" value="P:recognition of pollen"/>
    <property type="evidence" value="ECO:0007669"/>
    <property type="project" value="InterPro"/>
</dbReference>
<evidence type="ECO:0000256" key="16">
    <source>
        <dbReference type="ARBA" id="ARBA00048679"/>
    </source>
</evidence>
<dbReference type="InterPro" id="IPR011009">
    <property type="entry name" value="Kinase-like_dom_sf"/>
</dbReference>
<keyword evidence="2 17" id="KW-0723">Serine/threonine-protein kinase</keyword>
<keyword evidence="4 17" id="KW-0808">Transferase</keyword>
<keyword evidence="5 21" id="KW-0812">Transmembrane</keyword>
<evidence type="ECO:0000256" key="19">
    <source>
        <dbReference type="PROSITE-ProRule" id="PRU10141"/>
    </source>
</evidence>
<comment type="similarity">
    <text evidence="17">Belongs to the protein kinase superfamily. Ser/Thr protein kinase family.</text>
</comment>
<evidence type="ECO:0000256" key="14">
    <source>
        <dbReference type="ARBA" id="ARBA00023180"/>
    </source>
</evidence>
<organism evidence="26 27">
    <name type="scientific">Aquilegia coerulea</name>
    <name type="common">Rocky mountain columbine</name>
    <dbReference type="NCBI Taxonomy" id="218851"/>
    <lineage>
        <taxon>Eukaryota</taxon>
        <taxon>Viridiplantae</taxon>
        <taxon>Streptophyta</taxon>
        <taxon>Embryophyta</taxon>
        <taxon>Tracheophyta</taxon>
        <taxon>Spermatophyta</taxon>
        <taxon>Magnoliopsida</taxon>
        <taxon>Ranunculales</taxon>
        <taxon>Ranunculaceae</taxon>
        <taxon>Thalictroideae</taxon>
        <taxon>Aquilegia</taxon>
    </lineage>
</organism>
<dbReference type="GO" id="GO:0106310">
    <property type="term" value="F:protein serine kinase activity"/>
    <property type="evidence" value="ECO:0007669"/>
    <property type="project" value="RHEA"/>
</dbReference>
<evidence type="ECO:0000256" key="15">
    <source>
        <dbReference type="ARBA" id="ARBA00047899"/>
    </source>
</evidence>
<evidence type="ECO:0000256" key="18">
    <source>
        <dbReference type="PROSITE-ProRule" id="PRU00076"/>
    </source>
</evidence>
<dbReference type="PROSITE" id="PS50927">
    <property type="entry name" value="BULB_LECTIN"/>
    <property type="match status" value="1"/>
</dbReference>
<comment type="subcellular location">
    <subcellularLocation>
        <location evidence="1">Membrane</location>
        <topology evidence="1">Single-pass membrane protein</topology>
    </subcellularLocation>
</comment>
<dbReference type="PANTHER" id="PTHR47976">
    <property type="entry name" value="G-TYPE LECTIN S-RECEPTOR-LIKE SERINE/THREONINE-PROTEIN KINASE SD2-5"/>
    <property type="match status" value="1"/>
</dbReference>
<dbReference type="Pfam" id="PF00954">
    <property type="entry name" value="S_locus_glycop"/>
    <property type="match status" value="1"/>
</dbReference>
<evidence type="ECO:0000256" key="9">
    <source>
        <dbReference type="ARBA" id="ARBA00022840"/>
    </source>
</evidence>
<dbReference type="InParanoid" id="A0A2G5DNG3"/>
<dbReference type="CDD" id="cd14066">
    <property type="entry name" value="STKc_IRAK"/>
    <property type="match status" value="1"/>
</dbReference>
<evidence type="ECO:0000256" key="10">
    <source>
        <dbReference type="ARBA" id="ARBA00022989"/>
    </source>
</evidence>
<dbReference type="FunFam" id="1.10.510.10:FF:000589">
    <property type="entry name" value="Serine/threonine-protein kinase"/>
    <property type="match status" value="1"/>
</dbReference>
<reference evidence="26 27" key="1">
    <citation type="submission" date="2017-09" db="EMBL/GenBank/DDBJ databases">
        <title>WGS assembly of Aquilegia coerulea Goldsmith.</title>
        <authorList>
            <person name="Hodges S."/>
            <person name="Kramer E."/>
            <person name="Nordborg M."/>
            <person name="Tomkins J."/>
            <person name="Borevitz J."/>
            <person name="Derieg N."/>
            <person name="Yan J."/>
            <person name="Mihaltcheva S."/>
            <person name="Hayes R.D."/>
            <person name="Rokhsar D."/>
        </authorList>
    </citation>
    <scope>NUCLEOTIDE SEQUENCE [LARGE SCALE GENOMIC DNA]</scope>
    <source>
        <strain evidence="27">cv. Goldsmith</strain>
    </source>
</reference>
<evidence type="ECO:0000256" key="21">
    <source>
        <dbReference type="SAM" id="Phobius"/>
    </source>
</evidence>